<keyword evidence="4 10" id="KW-0812">Transmembrane</keyword>
<dbReference type="PANTHER" id="PTHR12952">
    <property type="entry name" value="SYS1"/>
    <property type="match status" value="1"/>
</dbReference>
<accession>A0A7C8JRX6</accession>
<keyword evidence="7" id="KW-0333">Golgi apparatus</keyword>
<reference evidence="13 14" key="1">
    <citation type="submission" date="2019-06" db="EMBL/GenBank/DDBJ databases">
        <authorList>
            <person name="Palmer J.M."/>
        </authorList>
    </citation>
    <scope>NUCLEOTIDE SEQUENCE [LARGE SCALE GENOMIC DNA]</scope>
    <source>
        <strain evidence="11 13">TWF102</strain>
        <strain evidence="12 14">TWF703</strain>
    </source>
</reference>
<dbReference type="PANTHER" id="PTHR12952:SF0">
    <property type="entry name" value="PROTEIN SYS1 HOMOLOG"/>
    <property type="match status" value="1"/>
</dbReference>
<feature type="transmembrane region" description="Helical" evidence="10">
    <location>
        <begin position="123"/>
        <end position="144"/>
    </location>
</feature>
<evidence type="ECO:0000256" key="6">
    <source>
        <dbReference type="ARBA" id="ARBA00022989"/>
    </source>
</evidence>
<comment type="similarity">
    <text evidence="2">Belongs to the SYS1 family.</text>
</comment>
<evidence type="ECO:0000256" key="5">
    <source>
        <dbReference type="ARBA" id="ARBA00022927"/>
    </source>
</evidence>
<keyword evidence="5" id="KW-0653">Protein transport</keyword>
<comment type="subcellular location">
    <subcellularLocation>
        <location evidence="1">Golgi apparatus membrane</location>
        <topology evidence="1">Multi-pass membrane protein</topology>
    </subcellularLocation>
</comment>
<feature type="region of interest" description="Disordered" evidence="9">
    <location>
        <begin position="157"/>
        <end position="189"/>
    </location>
</feature>
<organism evidence="11 13">
    <name type="scientific">Orbilia oligospora</name>
    <name type="common">Nematode-trapping fungus</name>
    <name type="synonym">Arthrobotrys oligospora</name>
    <dbReference type="NCBI Taxonomy" id="2813651"/>
    <lineage>
        <taxon>Eukaryota</taxon>
        <taxon>Fungi</taxon>
        <taxon>Dikarya</taxon>
        <taxon>Ascomycota</taxon>
        <taxon>Pezizomycotina</taxon>
        <taxon>Orbiliomycetes</taxon>
        <taxon>Orbiliales</taxon>
        <taxon>Orbiliaceae</taxon>
        <taxon>Orbilia</taxon>
    </lineage>
</organism>
<proteinExistence type="inferred from homology"/>
<feature type="transmembrane region" description="Helical" evidence="10">
    <location>
        <begin position="67"/>
        <end position="90"/>
    </location>
</feature>
<dbReference type="GO" id="GO:0034067">
    <property type="term" value="P:protein localization to Golgi apparatus"/>
    <property type="evidence" value="ECO:0007669"/>
    <property type="project" value="TreeGrafter"/>
</dbReference>
<evidence type="ECO:0000313" key="14">
    <source>
        <dbReference type="Proteomes" id="UP000480548"/>
    </source>
</evidence>
<dbReference type="AlphaFoldDB" id="A0A7C8JRX6"/>
<gene>
    <name evidence="11" type="ORF">TWF102_008283</name>
    <name evidence="12" type="ORF">TWF703_005545</name>
</gene>
<dbReference type="GO" id="GO:0005802">
    <property type="term" value="C:trans-Golgi network"/>
    <property type="evidence" value="ECO:0007669"/>
    <property type="project" value="TreeGrafter"/>
</dbReference>
<dbReference type="GO" id="GO:0043001">
    <property type="term" value="P:Golgi to plasma membrane protein transport"/>
    <property type="evidence" value="ECO:0007669"/>
    <property type="project" value="TreeGrafter"/>
</dbReference>
<evidence type="ECO:0000256" key="1">
    <source>
        <dbReference type="ARBA" id="ARBA00004653"/>
    </source>
</evidence>
<dbReference type="GO" id="GO:0005829">
    <property type="term" value="C:cytosol"/>
    <property type="evidence" value="ECO:0007669"/>
    <property type="project" value="GOC"/>
</dbReference>
<protein>
    <submittedName>
        <fullName evidence="11">Uncharacterized protein</fullName>
    </submittedName>
</protein>
<keyword evidence="3" id="KW-0813">Transport</keyword>
<evidence type="ECO:0000256" key="8">
    <source>
        <dbReference type="ARBA" id="ARBA00023136"/>
    </source>
</evidence>
<dbReference type="EMBL" id="WIQW01000005">
    <property type="protein sequence ID" value="KAF3110721.1"/>
    <property type="molecule type" value="Genomic_DNA"/>
</dbReference>
<dbReference type="OrthoDB" id="542931at2759"/>
<dbReference type="Proteomes" id="UP000475325">
    <property type="component" value="Unassembled WGS sequence"/>
</dbReference>
<evidence type="ECO:0000256" key="4">
    <source>
        <dbReference type="ARBA" id="ARBA00022692"/>
    </source>
</evidence>
<evidence type="ECO:0000313" key="13">
    <source>
        <dbReference type="Proteomes" id="UP000475325"/>
    </source>
</evidence>
<evidence type="ECO:0000256" key="9">
    <source>
        <dbReference type="SAM" id="MobiDB-lite"/>
    </source>
</evidence>
<evidence type="ECO:0000256" key="7">
    <source>
        <dbReference type="ARBA" id="ARBA00023034"/>
    </source>
</evidence>
<dbReference type="InterPro" id="IPR019185">
    <property type="entry name" value="Integral_membrane_SYS1-rel"/>
</dbReference>
<keyword evidence="6 10" id="KW-1133">Transmembrane helix</keyword>
<evidence type="ECO:0000313" key="11">
    <source>
        <dbReference type="EMBL" id="KAF3110721.1"/>
    </source>
</evidence>
<evidence type="ECO:0000313" key="12">
    <source>
        <dbReference type="EMBL" id="KAF3118463.1"/>
    </source>
</evidence>
<evidence type="ECO:0000256" key="10">
    <source>
        <dbReference type="SAM" id="Phobius"/>
    </source>
</evidence>
<keyword evidence="8 10" id="KW-0472">Membrane</keyword>
<sequence>MARRRRVRPASALESLSPLWILSQIILLQAAFYVVAAILFLFTTLVLGSAFSLDLVFSWVPLQADNAVGWTLAMVWICNSLTNVISITLLIIRTKFVLDFALTIHFIHLIITSLYSHSLPSSWLWWAVQLGSSLITISLASWLCQKRELRPLNWGGGGGAGRGRSRTVGNREAGQGHEMVPLKGDQEVP</sequence>
<evidence type="ECO:0000256" key="2">
    <source>
        <dbReference type="ARBA" id="ARBA00008160"/>
    </source>
</evidence>
<dbReference type="Proteomes" id="UP000480548">
    <property type="component" value="Unassembled WGS sequence"/>
</dbReference>
<dbReference type="Pfam" id="PF09801">
    <property type="entry name" value="SYS1"/>
    <property type="match status" value="1"/>
</dbReference>
<feature type="transmembrane region" description="Helical" evidence="10">
    <location>
        <begin position="21"/>
        <end position="47"/>
    </location>
</feature>
<dbReference type="EMBL" id="WIQZ01000291">
    <property type="protein sequence ID" value="KAF3118463.1"/>
    <property type="molecule type" value="Genomic_DNA"/>
</dbReference>
<evidence type="ECO:0000256" key="3">
    <source>
        <dbReference type="ARBA" id="ARBA00022448"/>
    </source>
</evidence>
<comment type="caution">
    <text evidence="11">The sequence shown here is derived from an EMBL/GenBank/DDBJ whole genome shotgun (WGS) entry which is preliminary data.</text>
</comment>
<feature type="transmembrane region" description="Helical" evidence="10">
    <location>
        <begin position="97"/>
        <end position="117"/>
    </location>
</feature>
<name>A0A7C8JRX6_ORBOL</name>
<dbReference type="GO" id="GO:0000139">
    <property type="term" value="C:Golgi membrane"/>
    <property type="evidence" value="ECO:0007669"/>
    <property type="project" value="UniProtKB-SubCell"/>
</dbReference>
<dbReference type="GO" id="GO:0006895">
    <property type="term" value="P:Golgi to endosome transport"/>
    <property type="evidence" value="ECO:0007669"/>
    <property type="project" value="TreeGrafter"/>
</dbReference>